<dbReference type="KEGG" id="ccyn:CGC48_06500"/>
<keyword evidence="1" id="KW-1133">Transmembrane helix</keyword>
<reference evidence="2 3" key="1">
    <citation type="journal article" date="2017" name="Genome Announc.">
        <title>Twelve Complete Reference Genomes of Clinical Isolates in the Capnocytophaga Genus.</title>
        <authorList>
            <person name="Villarma A."/>
            <person name="Gulvik C.A."/>
            <person name="Rowe L.A."/>
            <person name="Sheth M."/>
            <person name="Juieng P."/>
            <person name="Nicholson A.C."/>
            <person name="Loparev V.N."/>
            <person name="McQuiston J.R."/>
        </authorList>
    </citation>
    <scope>NUCLEOTIDE SEQUENCE [LARGE SCALE GENOMIC DNA]</scope>
    <source>
        <strain evidence="2 3">G7591</strain>
    </source>
</reference>
<evidence type="ECO:0000313" key="2">
    <source>
        <dbReference type="EMBL" id="ATA68308.1"/>
    </source>
</evidence>
<dbReference type="AlphaFoldDB" id="A0A250E983"/>
<evidence type="ECO:0000256" key="1">
    <source>
        <dbReference type="SAM" id="Phobius"/>
    </source>
</evidence>
<organism evidence="2 3">
    <name type="scientific">Capnocytophaga cynodegmi</name>
    <dbReference type="NCBI Taxonomy" id="28189"/>
    <lineage>
        <taxon>Bacteria</taxon>
        <taxon>Pseudomonadati</taxon>
        <taxon>Bacteroidota</taxon>
        <taxon>Flavobacteriia</taxon>
        <taxon>Flavobacteriales</taxon>
        <taxon>Flavobacteriaceae</taxon>
        <taxon>Capnocytophaga</taxon>
    </lineage>
</organism>
<feature type="transmembrane region" description="Helical" evidence="1">
    <location>
        <begin position="100"/>
        <end position="119"/>
    </location>
</feature>
<dbReference type="GeneID" id="96781443"/>
<dbReference type="Proteomes" id="UP000242855">
    <property type="component" value="Chromosome"/>
</dbReference>
<proteinExistence type="predicted"/>
<name>A0A250E983_9FLAO</name>
<keyword evidence="1" id="KW-0812">Transmembrane</keyword>
<gene>
    <name evidence="2" type="ORF">CGC48_06500</name>
</gene>
<keyword evidence="1" id="KW-0472">Membrane</keyword>
<protein>
    <submittedName>
        <fullName evidence="2">Uncharacterized protein</fullName>
    </submittedName>
</protein>
<sequence length="130" mass="14986">MILKRSIFPLSKITVCINGEDILLSPKGKKNYYLKEVVSKYNIEVKTPLLFGKTTIETESLTNSSTIYIKSSISDKYYLIGGAISLLFCILLFFDMMPILIFSLVLLLYFIPIIYFTFIKPNKYFVIEIN</sequence>
<dbReference type="RefSeq" id="WP_098028929.1">
    <property type="nucleotide sequence ID" value="NZ_CP022378.1"/>
</dbReference>
<evidence type="ECO:0000313" key="3">
    <source>
        <dbReference type="Proteomes" id="UP000242855"/>
    </source>
</evidence>
<feature type="transmembrane region" description="Helical" evidence="1">
    <location>
        <begin position="77"/>
        <end position="94"/>
    </location>
</feature>
<dbReference type="EMBL" id="CP022378">
    <property type="protein sequence ID" value="ATA68308.1"/>
    <property type="molecule type" value="Genomic_DNA"/>
</dbReference>
<accession>A0A250E983</accession>